<reference evidence="2" key="1">
    <citation type="submission" date="2017-02" db="EMBL/GenBank/DDBJ databases">
        <title>Draft Genome Sequence of the Salt Water Bacterium Oceanospirillum linum ATCC 11336.</title>
        <authorList>
            <person name="Trachtenberg A.M."/>
            <person name="Carney J.G."/>
            <person name="Linnane J.D."/>
            <person name="Rheaume B.A."/>
            <person name="Pitts N.L."/>
            <person name="Mykles D.L."/>
            <person name="Maclea K.S."/>
        </authorList>
    </citation>
    <scope>NUCLEOTIDE SEQUENCE [LARGE SCALE GENOMIC DNA]</scope>
    <source>
        <strain evidence="2">ATCC 11336</strain>
    </source>
</reference>
<dbReference type="Proteomes" id="UP000190064">
    <property type="component" value="Unassembled WGS sequence"/>
</dbReference>
<organism evidence="2 3">
    <name type="scientific">Oceanospirillum linum</name>
    <dbReference type="NCBI Taxonomy" id="966"/>
    <lineage>
        <taxon>Bacteria</taxon>
        <taxon>Pseudomonadati</taxon>
        <taxon>Pseudomonadota</taxon>
        <taxon>Gammaproteobacteria</taxon>
        <taxon>Oceanospirillales</taxon>
        <taxon>Oceanospirillaceae</taxon>
        <taxon>Oceanospirillum</taxon>
    </lineage>
</organism>
<keyword evidence="3" id="KW-1185">Reference proteome</keyword>
<evidence type="ECO:0000256" key="1">
    <source>
        <dbReference type="SAM" id="Phobius"/>
    </source>
</evidence>
<keyword evidence="1" id="KW-0472">Membrane</keyword>
<name>A0A1T1HAC7_OCELI</name>
<protein>
    <recommendedName>
        <fullName evidence="4">DUF2489 domain-containing protein</fullName>
    </recommendedName>
</protein>
<feature type="transmembrane region" description="Helical" evidence="1">
    <location>
        <begin position="6"/>
        <end position="25"/>
    </location>
</feature>
<keyword evidence="1" id="KW-1133">Transmembrane helix</keyword>
<accession>A0A1T1HAC7</accession>
<evidence type="ECO:0008006" key="4">
    <source>
        <dbReference type="Google" id="ProtNLM"/>
    </source>
</evidence>
<comment type="caution">
    <text evidence="2">The sequence shown here is derived from an EMBL/GenBank/DDBJ whole genome shotgun (WGS) entry which is preliminary data.</text>
</comment>
<keyword evidence="1" id="KW-0812">Transmembrane</keyword>
<dbReference type="RefSeq" id="WP_078319830.1">
    <property type="nucleotide sequence ID" value="NZ_FXTS01000005.1"/>
</dbReference>
<evidence type="ECO:0000313" key="3">
    <source>
        <dbReference type="Proteomes" id="UP000190064"/>
    </source>
</evidence>
<evidence type="ECO:0000313" key="2">
    <source>
        <dbReference type="EMBL" id="OOV86782.1"/>
    </source>
</evidence>
<dbReference type="STRING" id="966.BTA35_0210765"/>
<proteinExistence type="predicted"/>
<sequence length="166" mass="19077">MKEYIGFGIVVFSLIFAISAAFMAWRLKLRLDAANSVIVLEKSRRDERRKTYQDVIAQLEQAMSSVNNGRPELANLFNDLSPKLHLHASEEVNSSFVEVCLLLENWTAMKDDVDKTVSSLQENPDHEVLEQRLSEQKKQALDAYQLFKHKFNKLGAMMRKEMSEAL</sequence>
<dbReference type="AlphaFoldDB" id="A0A1T1HAC7"/>
<dbReference type="EMBL" id="MTSD02000004">
    <property type="protein sequence ID" value="OOV86782.1"/>
    <property type="molecule type" value="Genomic_DNA"/>
</dbReference>
<gene>
    <name evidence="2" type="ORF">BTA35_0210765</name>
</gene>